<evidence type="ECO:0000313" key="3">
    <source>
        <dbReference type="EMBL" id="KAJ9610460.1"/>
    </source>
</evidence>
<keyword evidence="3" id="KW-0808">Transferase</keyword>
<evidence type="ECO:0000256" key="1">
    <source>
        <dbReference type="SAM" id="MobiDB-lite"/>
    </source>
</evidence>
<reference evidence="3" key="1">
    <citation type="submission" date="2022-10" db="EMBL/GenBank/DDBJ databases">
        <title>Culturing micro-colonial fungi from biological soil crusts in the Mojave desert and describing Neophaeococcomyces mojavensis, and introducing the new genera and species Taxawa tesnikishii.</title>
        <authorList>
            <person name="Kurbessoian T."/>
            <person name="Stajich J.E."/>
        </authorList>
    </citation>
    <scope>NUCLEOTIDE SEQUENCE</scope>
    <source>
        <strain evidence="3">TK_41</strain>
    </source>
</reference>
<dbReference type="EC" id="2.3.1.225" evidence="3"/>
<dbReference type="Proteomes" id="UP001172673">
    <property type="component" value="Unassembled WGS sequence"/>
</dbReference>
<dbReference type="EMBL" id="JAPDRK010000007">
    <property type="protein sequence ID" value="KAJ9610460.1"/>
    <property type="molecule type" value="Genomic_DNA"/>
</dbReference>
<dbReference type="GO" id="GO:0019706">
    <property type="term" value="F:protein-cysteine S-palmitoyltransferase activity"/>
    <property type="evidence" value="ECO:0007669"/>
    <property type="project" value="UniProtKB-EC"/>
</dbReference>
<comment type="caution">
    <text evidence="3">The sequence shown here is derived from an EMBL/GenBank/DDBJ whole genome shotgun (WGS) entry which is preliminary data.</text>
</comment>
<keyword evidence="3" id="KW-0012">Acyltransferase</keyword>
<evidence type="ECO:0000256" key="2">
    <source>
        <dbReference type="SAM" id="Phobius"/>
    </source>
</evidence>
<name>A0AA38XBL6_9EURO</name>
<keyword evidence="4" id="KW-1185">Reference proteome</keyword>
<gene>
    <name evidence="3" type="primary">PFA4</name>
    <name evidence="3" type="ORF">H2200_005237</name>
</gene>
<evidence type="ECO:0000313" key="4">
    <source>
        <dbReference type="Proteomes" id="UP001172673"/>
    </source>
</evidence>
<feature type="region of interest" description="Disordered" evidence="1">
    <location>
        <begin position="212"/>
        <end position="257"/>
    </location>
</feature>
<keyword evidence="2" id="KW-0472">Membrane</keyword>
<dbReference type="AlphaFoldDB" id="A0AA38XBL6"/>
<feature type="transmembrane region" description="Helical" evidence="2">
    <location>
        <begin position="32"/>
        <end position="54"/>
    </location>
</feature>
<keyword evidence="2" id="KW-0812">Transmembrane</keyword>
<protein>
    <submittedName>
        <fullName evidence="3">Palmitoyltransferase</fullName>
        <ecNumber evidence="3">2.3.1.225</ecNumber>
    </submittedName>
</protein>
<proteinExistence type="predicted"/>
<organism evidence="3 4">
    <name type="scientific">Cladophialophora chaetospira</name>
    <dbReference type="NCBI Taxonomy" id="386627"/>
    <lineage>
        <taxon>Eukaryota</taxon>
        <taxon>Fungi</taxon>
        <taxon>Dikarya</taxon>
        <taxon>Ascomycota</taxon>
        <taxon>Pezizomycotina</taxon>
        <taxon>Eurotiomycetes</taxon>
        <taxon>Chaetothyriomycetidae</taxon>
        <taxon>Chaetothyriales</taxon>
        <taxon>Herpotrichiellaceae</taxon>
        <taxon>Cladophialophora</taxon>
    </lineage>
</organism>
<accession>A0AA38XBL6</accession>
<feature type="compositionally biased region" description="Acidic residues" evidence="1">
    <location>
        <begin position="228"/>
        <end position="238"/>
    </location>
</feature>
<keyword evidence="2" id="KW-1133">Transmembrane helix</keyword>
<sequence length="285" mass="33051">MCYLEYFLYVRASAIWEDRNMPSYLGPSHWQLVHLLILMIVNTLTVFLVSITFFRAVYGLGANVSTIESWEIERHEQLLRRARYLGGYLDGPDGLRMKISKQEFPYDIGIWNNICQGMGASNPIAWFWPFSARPKTSGLVFETNGFEDPNTSWPPPDPDRMPRVERPHDANGAFVHDRDHLSQDQEMEAFKRRQEADYQHRADFYGVQRRKPFHQRFGSDSSTPVDDGSADLDEDSNSGEEGWRDSDGNRLKDYGVDEDVEFYDEDSVPIAELLRRRREARGQAK</sequence>
<feature type="compositionally biased region" description="Basic and acidic residues" evidence="1">
    <location>
        <begin position="241"/>
        <end position="255"/>
    </location>
</feature>